<dbReference type="AlphaFoldDB" id="A0A8T9CKU6"/>
<gene>
    <name evidence="1" type="ORF">D4N09_29205</name>
</gene>
<dbReference type="EMBL" id="QYOH01000440">
    <property type="protein sequence ID" value="TXU22463.1"/>
    <property type="molecule type" value="Genomic_DNA"/>
</dbReference>
<proteinExistence type="predicted"/>
<comment type="caution">
    <text evidence="1">The sequence shown here is derived from an EMBL/GenBank/DDBJ whole genome shotgun (WGS) entry which is preliminary data.</text>
</comment>
<dbReference type="Proteomes" id="UP000460654">
    <property type="component" value="Unassembled WGS sequence"/>
</dbReference>
<feature type="non-terminal residue" evidence="1">
    <location>
        <position position="36"/>
    </location>
</feature>
<dbReference type="InterPro" id="IPR029045">
    <property type="entry name" value="ClpP/crotonase-like_dom_sf"/>
</dbReference>
<dbReference type="Gene3D" id="3.30.300.220">
    <property type="match status" value="1"/>
</dbReference>
<protein>
    <submittedName>
        <fullName evidence="1">2,3-dehydroadipyl-CoA hydratase</fullName>
    </submittedName>
</protein>
<evidence type="ECO:0000313" key="2">
    <source>
        <dbReference type="Proteomes" id="UP000460654"/>
    </source>
</evidence>
<dbReference type="SUPFAM" id="SSF52096">
    <property type="entry name" value="ClpP/crotonase"/>
    <property type="match status" value="1"/>
</dbReference>
<accession>A0A8T9CKU6</accession>
<organism evidence="1 2">
    <name type="scientific">Escherichia coli</name>
    <dbReference type="NCBI Taxonomy" id="562"/>
    <lineage>
        <taxon>Bacteria</taxon>
        <taxon>Pseudomonadati</taxon>
        <taxon>Pseudomonadota</taxon>
        <taxon>Gammaproteobacteria</taxon>
        <taxon>Enterobacterales</taxon>
        <taxon>Enterobacteriaceae</taxon>
        <taxon>Escherichia</taxon>
    </lineage>
</organism>
<sequence>MSELIVSRQQQVLLLTLNRPAARNALNNALLTQLVN</sequence>
<evidence type="ECO:0000313" key="1">
    <source>
        <dbReference type="EMBL" id="TXU22463.1"/>
    </source>
</evidence>
<reference evidence="1 2" key="1">
    <citation type="submission" date="2018-09" db="EMBL/GenBank/DDBJ databases">
        <title>Persistent metagenomic signatures of early life antibiotic treatment in the infant gut microbiota and resistome.</title>
        <authorList>
            <person name="Gasparrini A.J."/>
        </authorList>
    </citation>
    <scope>NUCLEOTIDE SEQUENCE [LARGE SCALE GENOMIC DNA]</scope>
    <source>
        <strain evidence="1 2">T0181B.E-10</strain>
    </source>
</reference>
<name>A0A8T9CKU6_ECOLX</name>